<protein>
    <submittedName>
        <fullName evidence="1">Uncharacterized protein</fullName>
    </submittedName>
</protein>
<organism evidence="1 2">
    <name type="scientific">Heterodera trifolii</name>
    <dbReference type="NCBI Taxonomy" id="157864"/>
    <lineage>
        <taxon>Eukaryota</taxon>
        <taxon>Metazoa</taxon>
        <taxon>Ecdysozoa</taxon>
        <taxon>Nematoda</taxon>
        <taxon>Chromadorea</taxon>
        <taxon>Rhabditida</taxon>
        <taxon>Tylenchina</taxon>
        <taxon>Tylenchomorpha</taxon>
        <taxon>Tylenchoidea</taxon>
        <taxon>Heteroderidae</taxon>
        <taxon>Heteroderinae</taxon>
        <taxon>Heterodera</taxon>
    </lineage>
</organism>
<proteinExistence type="predicted"/>
<dbReference type="Proteomes" id="UP001620626">
    <property type="component" value="Unassembled WGS sequence"/>
</dbReference>
<accession>A0ABD2IA42</accession>
<dbReference type="AlphaFoldDB" id="A0ABD2IA42"/>
<evidence type="ECO:0000313" key="1">
    <source>
        <dbReference type="EMBL" id="KAL3075972.1"/>
    </source>
</evidence>
<comment type="caution">
    <text evidence="1">The sequence shown here is derived from an EMBL/GenBank/DDBJ whole genome shotgun (WGS) entry which is preliminary data.</text>
</comment>
<reference evidence="1 2" key="1">
    <citation type="submission" date="2024-10" db="EMBL/GenBank/DDBJ databases">
        <authorList>
            <person name="Kim D."/>
        </authorList>
    </citation>
    <scope>NUCLEOTIDE SEQUENCE [LARGE SCALE GENOMIC DNA]</scope>
    <source>
        <strain evidence="1">BH-2024</strain>
    </source>
</reference>
<gene>
    <name evidence="1" type="ORF">niasHT_037225</name>
</gene>
<name>A0ABD2IA42_9BILA</name>
<sequence length="385" mass="44205">MLSTSTFCHLSSDQSIHLTSGDGGFKEIQIHTLAQCHANNGPKENVYKPYGIEFRLTRQGGNCEDGILICYPALFQKGSNLDTNSNSKISRKFIIDNKMGNSLENECAQKMPKNSDKNGTIIWRGLKLRTVPMPTYQNNGSIIILEASIASLKRYNLHALQRKFHVSFDWNQTALPFTRFSLEENDFDGRAMQNDFLRSNGPSFLADYADFWLLGLDMLPMAHKKELKMKLFINRSSNCSMEAWFIQPILPSDLKIQFKYWACKQYPKEDEFEWLFPKNVDKYVFPTNGQCYSIGNQMFRFATLYAIGKAYGRKPIYKDSHKCTFYDNRIEEHLFPVVASQIKYFNPDGKQNETFCIANAVTGCSSYADPNKLVPFYFFGVPFLS</sequence>
<dbReference type="EMBL" id="JBICBT010001265">
    <property type="protein sequence ID" value="KAL3075972.1"/>
    <property type="molecule type" value="Genomic_DNA"/>
</dbReference>
<keyword evidence="2" id="KW-1185">Reference proteome</keyword>
<evidence type="ECO:0000313" key="2">
    <source>
        <dbReference type="Proteomes" id="UP001620626"/>
    </source>
</evidence>